<feature type="transmembrane region" description="Helical" evidence="5">
    <location>
        <begin position="327"/>
        <end position="347"/>
    </location>
</feature>
<keyword evidence="3 5" id="KW-1133">Transmembrane helix</keyword>
<dbReference type="PANTHER" id="PTHR11706:SF3">
    <property type="entry name" value="METAL ION TRANSPORT PROTEIN"/>
    <property type="match status" value="1"/>
</dbReference>
<feature type="transmembrane region" description="Helical" evidence="5">
    <location>
        <begin position="353"/>
        <end position="371"/>
    </location>
</feature>
<feature type="transmembrane region" description="Helical" evidence="5">
    <location>
        <begin position="37"/>
        <end position="56"/>
    </location>
</feature>
<dbReference type="PANTHER" id="PTHR11706">
    <property type="entry name" value="SOLUTE CARRIER PROTEIN FAMILY 11 MEMBER"/>
    <property type="match status" value="1"/>
</dbReference>
<feature type="transmembrane region" description="Helical" evidence="5">
    <location>
        <begin position="392"/>
        <end position="411"/>
    </location>
</feature>
<keyword evidence="4 5" id="KW-0472">Membrane</keyword>
<comment type="subcellular location">
    <subcellularLocation>
        <location evidence="1">Membrane</location>
        <topology evidence="1">Multi-pass membrane protein</topology>
    </subcellularLocation>
</comment>
<feature type="transmembrane region" description="Helical" evidence="5">
    <location>
        <begin position="236"/>
        <end position="257"/>
    </location>
</feature>
<keyword evidence="7" id="KW-1185">Reference proteome</keyword>
<name>A0ABW5JSY9_9FLAO</name>
<dbReference type="EMBL" id="JBHULK010000002">
    <property type="protein sequence ID" value="MFD2534658.1"/>
    <property type="molecule type" value="Genomic_DNA"/>
</dbReference>
<proteinExistence type="predicted"/>
<evidence type="ECO:0000256" key="5">
    <source>
        <dbReference type="SAM" id="Phobius"/>
    </source>
</evidence>
<dbReference type="Proteomes" id="UP001597441">
    <property type="component" value="Unassembled WGS sequence"/>
</dbReference>
<feature type="transmembrane region" description="Helical" evidence="5">
    <location>
        <begin position="121"/>
        <end position="142"/>
    </location>
</feature>
<sequence>MINKLKNLGPGLLFAGAAIGVSHLVQSTRAGADFGLGLIWALLLVHLFKYPFFQFGPRYTTATGKSLLEGYYKLGKGILGIYYVLNIATMFTIQAAVTIVTAGLAATLFGDFETFKIGNKLITSTEIWTVIILAICLLLLIIGRYKLLDRLMKVIIVTLTISTIIAVSMALLDNTERISFKQILPETPLEIAFLIAFMGWMPAPLDISVWQSLWVIEKNKNTKVYNTKSALFDFNVGYASTIVLGIAFLLLGTLVMYNSGETFSNSASVFSGQLINMYTVNLGNWAYIIIGVAAFTTMFSTTLTTLDASPRVMAKSTQLLCNKISKLNYTFWIVTLSIGTLAIFFFLASEMGLLIKIATILSFITAPFYAISNYILICSKHTPKDRRPSKQLHILSWLGIFFLIGFSIWFLTTI</sequence>
<evidence type="ECO:0000256" key="2">
    <source>
        <dbReference type="ARBA" id="ARBA00022692"/>
    </source>
</evidence>
<protein>
    <submittedName>
        <fullName evidence="6">NRAMP family divalent metal transporter</fullName>
    </submittedName>
</protein>
<keyword evidence="2 5" id="KW-0812">Transmembrane</keyword>
<evidence type="ECO:0000256" key="3">
    <source>
        <dbReference type="ARBA" id="ARBA00022989"/>
    </source>
</evidence>
<evidence type="ECO:0000313" key="6">
    <source>
        <dbReference type="EMBL" id="MFD2534658.1"/>
    </source>
</evidence>
<feature type="transmembrane region" description="Helical" evidence="5">
    <location>
        <begin position="77"/>
        <end position="109"/>
    </location>
</feature>
<dbReference type="RefSeq" id="WP_388015653.1">
    <property type="nucleotide sequence ID" value="NZ_JBHUDT010000002.1"/>
</dbReference>
<evidence type="ECO:0000313" key="7">
    <source>
        <dbReference type="Proteomes" id="UP001597441"/>
    </source>
</evidence>
<comment type="caution">
    <text evidence="6">The sequence shown here is derived from an EMBL/GenBank/DDBJ whole genome shotgun (WGS) entry which is preliminary data.</text>
</comment>
<feature type="transmembrane region" description="Helical" evidence="5">
    <location>
        <begin position="285"/>
        <end position="306"/>
    </location>
</feature>
<evidence type="ECO:0000256" key="1">
    <source>
        <dbReference type="ARBA" id="ARBA00004141"/>
    </source>
</evidence>
<dbReference type="Gene3D" id="1.20.1740.10">
    <property type="entry name" value="Amino acid/polyamine transporter I"/>
    <property type="match status" value="1"/>
</dbReference>
<evidence type="ECO:0000256" key="4">
    <source>
        <dbReference type="ARBA" id="ARBA00023136"/>
    </source>
</evidence>
<gene>
    <name evidence="6" type="ORF">ACFSQS_06025</name>
</gene>
<dbReference type="Pfam" id="PF01566">
    <property type="entry name" value="Nramp"/>
    <property type="match status" value="1"/>
</dbReference>
<feature type="transmembrane region" description="Helical" evidence="5">
    <location>
        <begin position="154"/>
        <end position="172"/>
    </location>
</feature>
<accession>A0ABW5JSY9</accession>
<dbReference type="InterPro" id="IPR001046">
    <property type="entry name" value="NRAMP_fam"/>
</dbReference>
<reference evidence="7" key="1">
    <citation type="journal article" date="2019" name="Int. J. Syst. Evol. Microbiol.">
        <title>The Global Catalogue of Microorganisms (GCM) 10K type strain sequencing project: providing services to taxonomists for standard genome sequencing and annotation.</title>
        <authorList>
            <consortium name="The Broad Institute Genomics Platform"/>
            <consortium name="The Broad Institute Genome Sequencing Center for Infectious Disease"/>
            <person name="Wu L."/>
            <person name="Ma J."/>
        </authorList>
    </citation>
    <scope>NUCLEOTIDE SEQUENCE [LARGE SCALE GENOMIC DNA]</scope>
    <source>
        <strain evidence="7">KCTC 42903</strain>
    </source>
</reference>
<organism evidence="6 7">
    <name type="scientific">Gelatiniphilus marinus</name>
    <dbReference type="NCBI Taxonomy" id="1759464"/>
    <lineage>
        <taxon>Bacteria</taxon>
        <taxon>Pseudomonadati</taxon>
        <taxon>Bacteroidota</taxon>
        <taxon>Flavobacteriia</taxon>
        <taxon>Flavobacteriales</taxon>
        <taxon>Flavobacteriaceae</taxon>
        <taxon>Gelatiniphilus</taxon>
    </lineage>
</organism>
<feature type="transmembrane region" description="Helical" evidence="5">
    <location>
        <begin position="192"/>
        <end position="216"/>
    </location>
</feature>